<sequence length="257" mass="29595">MPISNEERLLRLIMLKHLSNTGNQYLTHESFLLRVLQHIAEIGNVSWSALMDTVKQGTCKLDQGIHDQILDIWETSRRRQATLDEQNCVERILARDYVRPADLIKWAIILGKQAPSPAVWKLFAVDGFQGSDLKSYINHFKLNDVGAKHVEAVRSLYDKGVENPEKMREIIVYDKGVENPEKMREIIDNVFNGENSHENEYENFYIDIVGLENIPELRELKRSKQADEEDKASSSGEPPLKKKRRKPPAESKKDNTD</sequence>
<feature type="region of interest" description="Disordered" evidence="1">
    <location>
        <begin position="220"/>
        <end position="257"/>
    </location>
</feature>
<dbReference type="Proteomes" id="UP000499080">
    <property type="component" value="Unassembled WGS sequence"/>
</dbReference>
<name>A0A4Y2UGL1_ARAVE</name>
<proteinExistence type="predicted"/>
<evidence type="ECO:0000313" key="3">
    <source>
        <dbReference type="Proteomes" id="UP000499080"/>
    </source>
</evidence>
<evidence type="ECO:0000256" key="1">
    <source>
        <dbReference type="SAM" id="MobiDB-lite"/>
    </source>
</evidence>
<feature type="compositionally biased region" description="Basic and acidic residues" evidence="1">
    <location>
        <begin position="247"/>
        <end position="257"/>
    </location>
</feature>
<evidence type="ECO:0000313" key="2">
    <source>
        <dbReference type="EMBL" id="GBO11241.1"/>
    </source>
</evidence>
<accession>A0A4Y2UGL1</accession>
<reference evidence="2 3" key="1">
    <citation type="journal article" date="2019" name="Sci. Rep.">
        <title>Orb-weaving spider Araneus ventricosus genome elucidates the spidroin gene catalogue.</title>
        <authorList>
            <person name="Kono N."/>
            <person name="Nakamura H."/>
            <person name="Ohtoshi R."/>
            <person name="Moran D.A.P."/>
            <person name="Shinohara A."/>
            <person name="Yoshida Y."/>
            <person name="Fujiwara M."/>
            <person name="Mori M."/>
            <person name="Tomita M."/>
            <person name="Arakawa K."/>
        </authorList>
    </citation>
    <scope>NUCLEOTIDE SEQUENCE [LARGE SCALE GENOMIC DNA]</scope>
</reference>
<dbReference type="AlphaFoldDB" id="A0A4Y2UGL1"/>
<organism evidence="2 3">
    <name type="scientific">Araneus ventricosus</name>
    <name type="common">Orbweaver spider</name>
    <name type="synonym">Epeira ventricosa</name>
    <dbReference type="NCBI Taxonomy" id="182803"/>
    <lineage>
        <taxon>Eukaryota</taxon>
        <taxon>Metazoa</taxon>
        <taxon>Ecdysozoa</taxon>
        <taxon>Arthropoda</taxon>
        <taxon>Chelicerata</taxon>
        <taxon>Arachnida</taxon>
        <taxon>Araneae</taxon>
        <taxon>Araneomorphae</taxon>
        <taxon>Entelegynae</taxon>
        <taxon>Araneoidea</taxon>
        <taxon>Araneidae</taxon>
        <taxon>Araneus</taxon>
    </lineage>
</organism>
<dbReference type="OrthoDB" id="6436149at2759"/>
<dbReference type="EMBL" id="BGPR01036162">
    <property type="protein sequence ID" value="GBO11241.1"/>
    <property type="molecule type" value="Genomic_DNA"/>
</dbReference>
<keyword evidence="3" id="KW-1185">Reference proteome</keyword>
<protein>
    <submittedName>
        <fullName evidence="2">Uncharacterized protein</fullName>
    </submittedName>
</protein>
<comment type="caution">
    <text evidence="2">The sequence shown here is derived from an EMBL/GenBank/DDBJ whole genome shotgun (WGS) entry which is preliminary data.</text>
</comment>
<gene>
    <name evidence="2" type="ORF">AVEN_156279_1</name>
</gene>